<dbReference type="InterPro" id="IPR050482">
    <property type="entry name" value="Sensor_HK_TwoCompSys"/>
</dbReference>
<dbReference type="SUPFAM" id="SSF55874">
    <property type="entry name" value="ATPase domain of HSP90 chaperone/DNA topoisomerase II/histidine kinase"/>
    <property type="match status" value="1"/>
</dbReference>
<evidence type="ECO:0000256" key="1">
    <source>
        <dbReference type="ARBA" id="ARBA00022679"/>
    </source>
</evidence>
<evidence type="ECO:0000313" key="6">
    <source>
        <dbReference type="EMBL" id="AKS41323.1"/>
    </source>
</evidence>
<dbReference type="EMBL" id="CP012154">
    <property type="protein sequence ID" value="AKS41323.1"/>
    <property type="molecule type" value="Genomic_DNA"/>
</dbReference>
<feature type="transmembrane region" description="Helical" evidence="4">
    <location>
        <begin position="115"/>
        <end position="134"/>
    </location>
</feature>
<dbReference type="PATRIC" id="fig|1579979.3.peg.964"/>
<gene>
    <name evidence="6" type="ORF">WM2015_942</name>
</gene>
<keyword evidence="2" id="KW-0418">Kinase</keyword>
<evidence type="ECO:0000256" key="4">
    <source>
        <dbReference type="SAM" id="Phobius"/>
    </source>
</evidence>
<keyword evidence="1" id="KW-0808">Transferase</keyword>
<dbReference type="GO" id="GO:0046983">
    <property type="term" value="F:protein dimerization activity"/>
    <property type="evidence" value="ECO:0007669"/>
    <property type="project" value="InterPro"/>
</dbReference>
<accession>A0A0K0XUG1</accession>
<dbReference type="CDD" id="cd16917">
    <property type="entry name" value="HATPase_UhpB-NarQ-NarX-like"/>
    <property type="match status" value="1"/>
</dbReference>
<keyword evidence="4" id="KW-0812">Transmembrane</keyword>
<dbReference type="OrthoDB" id="9797605at2"/>
<feature type="transmembrane region" description="Helical" evidence="4">
    <location>
        <begin position="75"/>
        <end position="103"/>
    </location>
</feature>
<name>A0A0K0XUG1_9GAMM</name>
<dbReference type="InterPro" id="IPR036890">
    <property type="entry name" value="HATPase_C_sf"/>
</dbReference>
<keyword evidence="4" id="KW-1133">Transmembrane helix</keyword>
<dbReference type="GO" id="GO:0000155">
    <property type="term" value="F:phosphorelay sensor kinase activity"/>
    <property type="evidence" value="ECO:0007669"/>
    <property type="project" value="InterPro"/>
</dbReference>
<feature type="transmembrane region" description="Helical" evidence="4">
    <location>
        <begin position="20"/>
        <end position="38"/>
    </location>
</feature>
<keyword evidence="4" id="KW-0472">Membrane</keyword>
<dbReference type="Gene3D" id="3.30.565.10">
    <property type="entry name" value="Histidine kinase-like ATPase, C-terminal domain"/>
    <property type="match status" value="1"/>
</dbReference>
<dbReference type="KEGG" id="wma:WM2015_942"/>
<keyword evidence="3" id="KW-0902">Two-component regulatory system</keyword>
<feature type="transmembrane region" description="Helical" evidence="4">
    <location>
        <begin position="140"/>
        <end position="159"/>
    </location>
</feature>
<reference evidence="6 7" key="1">
    <citation type="submission" date="2015-07" db="EMBL/GenBank/DDBJ databases">
        <authorList>
            <person name="Noorani M."/>
        </authorList>
    </citation>
    <scope>NUCLEOTIDE SEQUENCE [LARGE SCALE GENOMIC DNA]</scope>
    <source>
        <strain evidence="6 7">KCTC 42284</strain>
    </source>
</reference>
<dbReference type="Proteomes" id="UP000066624">
    <property type="component" value="Chromosome"/>
</dbReference>
<dbReference type="AlphaFoldDB" id="A0A0K0XUG1"/>
<dbReference type="Pfam" id="PF07730">
    <property type="entry name" value="HisKA_3"/>
    <property type="match status" value="1"/>
</dbReference>
<feature type="domain" description="Signal transduction histidine kinase subgroup 3 dimerisation and phosphoacceptor" evidence="5">
    <location>
        <begin position="183"/>
        <end position="250"/>
    </location>
</feature>
<dbReference type="InterPro" id="IPR011712">
    <property type="entry name" value="Sig_transdc_His_kin_sub3_dim/P"/>
</dbReference>
<evidence type="ECO:0000259" key="5">
    <source>
        <dbReference type="Pfam" id="PF07730"/>
    </source>
</evidence>
<proteinExistence type="predicted"/>
<protein>
    <recommendedName>
        <fullName evidence="5">Signal transduction histidine kinase subgroup 3 dimerisation and phosphoacceptor domain-containing protein</fullName>
    </recommendedName>
</protein>
<dbReference type="PANTHER" id="PTHR24421:SF63">
    <property type="entry name" value="SENSOR HISTIDINE KINASE DESK"/>
    <property type="match status" value="1"/>
</dbReference>
<evidence type="ECO:0000313" key="7">
    <source>
        <dbReference type="Proteomes" id="UP000066624"/>
    </source>
</evidence>
<keyword evidence="7" id="KW-1185">Reference proteome</keyword>
<evidence type="ECO:0000256" key="3">
    <source>
        <dbReference type="ARBA" id="ARBA00023012"/>
    </source>
</evidence>
<organism evidence="6 7">
    <name type="scientific">Wenzhouxiangella marina</name>
    <dbReference type="NCBI Taxonomy" id="1579979"/>
    <lineage>
        <taxon>Bacteria</taxon>
        <taxon>Pseudomonadati</taxon>
        <taxon>Pseudomonadota</taxon>
        <taxon>Gammaproteobacteria</taxon>
        <taxon>Chromatiales</taxon>
        <taxon>Wenzhouxiangellaceae</taxon>
        <taxon>Wenzhouxiangella</taxon>
    </lineage>
</organism>
<evidence type="ECO:0000256" key="2">
    <source>
        <dbReference type="ARBA" id="ARBA00022777"/>
    </source>
</evidence>
<dbReference type="GO" id="GO:0016020">
    <property type="term" value="C:membrane"/>
    <property type="evidence" value="ECO:0007669"/>
    <property type="project" value="InterPro"/>
</dbReference>
<feature type="transmembrane region" description="Helical" evidence="4">
    <location>
        <begin position="50"/>
        <end position="69"/>
    </location>
</feature>
<dbReference type="Gene3D" id="1.20.5.1930">
    <property type="match status" value="1"/>
</dbReference>
<dbReference type="STRING" id="1579979.WM2015_942"/>
<dbReference type="PANTHER" id="PTHR24421">
    <property type="entry name" value="NITRATE/NITRITE SENSOR PROTEIN NARX-RELATED"/>
    <property type="match status" value="1"/>
</dbReference>
<sequence length="370" mass="40749">MGMTTSRLKRLHQFLIPPCTGQGGLPYLWLVYLLFFFIEWPFRPVGPVELVLSLLTVALFLALYFSAFRRKGRGAFWHVAGMVALAVAWSGSNAGASVFFIYGASFAYLVGPPRISLLVVFGIALTALATALLLQPMVFYWIPGVIISIIIGVANVFMGEQERRNAELRLSQAEVRRLARVAERERIARDLHDVLGHTLSVIAVKSELAARLLDKDPDRAGEEMRSVQETARQALAEVREAIGGIRSQDLDEAIDQVRSSLRAADVELNYERDPELVLSPQREAMLALVIREAITNVIRHARASACRIDLGRGSHGETLLEISDNGQGRIQLDGGGVQGMYARIEALGGRLEIQNSQGHLLRATLPEESA</sequence>